<keyword evidence="2" id="KW-0808">Transferase</keyword>
<feature type="domain" description="N-acetyltransferase" evidence="1">
    <location>
        <begin position="80"/>
        <end position="215"/>
    </location>
</feature>
<evidence type="ECO:0000313" key="3">
    <source>
        <dbReference type="Proteomes" id="UP000325780"/>
    </source>
</evidence>
<evidence type="ECO:0000313" key="2">
    <source>
        <dbReference type="EMBL" id="KAE8150221.1"/>
    </source>
</evidence>
<dbReference type="OrthoDB" id="2832510at2759"/>
<dbReference type="SUPFAM" id="SSF55729">
    <property type="entry name" value="Acyl-CoA N-acyltransferases (Nat)"/>
    <property type="match status" value="1"/>
</dbReference>
<dbReference type="InterPro" id="IPR016181">
    <property type="entry name" value="Acyl_CoA_acyltransferase"/>
</dbReference>
<accession>A0A5N6TVY8</accession>
<protein>
    <submittedName>
        <fullName evidence="2">Putative GNAT family acetyltransferase</fullName>
    </submittedName>
</protein>
<gene>
    <name evidence="2" type="ORF">BDV25DRAFT_154824</name>
</gene>
<dbReference type="InterPro" id="IPR052523">
    <property type="entry name" value="Trichothecene_AcTrans"/>
</dbReference>
<sequence length="218" mass="24229">MTQNDITLHPALPTDAITLAKLHSDAFADDKFLELLYGPLVEEIVPFAEDLEQIIREDPNTRVVKAVDESGLIVGWSWWIVYRDAKVHKKAELEAAEKGVTPPPTSVCPQAYLDWRRLIKGKRDKWIAGKAVAILQVLAVHPWYQGRGIGTMLVKAGVDEAKSLRIPAWLEASSAGYSIYLKCGFRDVDDTAVVDLTKYGLSGTTEGYCMLRDVLDTD</sequence>
<evidence type="ECO:0000259" key="1">
    <source>
        <dbReference type="PROSITE" id="PS51186"/>
    </source>
</evidence>
<organism evidence="2 3">
    <name type="scientific">Aspergillus avenaceus</name>
    <dbReference type="NCBI Taxonomy" id="36643"/>
    <lineage>
        <taxon>Eukaryota</taxon>
        <taxon>Fungi</taxon>
        <taxon>Dikarya</taxon>
        <taxon>Ascomycota</taxon>
        <taxon>Pezizomycotina</taxon>
        <taxon>Eurotiomycetes</taxon>
        <taxon>Eurotiomycetidae</taxon>
        <taxon>Eurotiales</taxon>
        <taxon>Aspergillaceae</taxon>
        <taxon>Aspergillus</taxon>
        <taxon>Aspergillus subgen. Circumdati</taxon>
    </lineage>
</organism>
<dbReference type="EMBL" id="ML742100">
    <property type="protein sequence ID" value="KAE8150221.1"/>
    <property type="molecule type" value="Genomic_DNA"/>
</dbReference>
<dbReference type="AlphaFoldDB" id="A0A5N6TVY8"/>
<dbReference type="PANTHER" id="PTHR42791">
    <property type="entry name" value="GNAT FAMILY ACETYLTRANSFERASE"/>
    <property type="match status" value="1"/>
</dbReference>
<keyword evidence="3" id="KW-1185">Reference proteome</keyword>
<dbReference type="InterPro" id="IPR000182">
    <property type="entry name" value="GNAT_dom"/>
</dbReference>
<dbReference type="PROSITE" id="PS51186">
    <property type="entry name" value="GNAT"/>
    <property type="match status" value="1"/>
</dbReference>
<name>A0A5N6TVY8_ASPAV</name>
<dbReference type="Proteomes" id="UP000325780">
    <property type="component" value="Unassembled WGS sequence"/>
</dbReference>
<dbReference type="GO" id="GO:0016747">
    <property type="term" value="F:acyltransferase activity, transferring groups other than amino-acyl groups"/>
    <property type="evidence" value="ECO:0007669"/>
    <property type="project" value="InterPro"/>
</dbReference>
<dbReference type="CDD" id="cd04301">
    <property type="entry name" value="NAT_SF"/>
    <property type="match status" value="1"/>
</dbReference>
<dbReference type="Pfam" id="PF00583">
    <property type="entry name" value="Acetyltransf_1"/>
    <property type="match status" value="1"/>
</dbReference>
<dbReference type="Gene3D" id="3.40.630.30">
    <property type="match status" value="1"/>
</dbReference>
<proteinExistence type="predicted"/>
<dbReference type="PANTHER" id="PTHR42791:SF2">
    <property type="entry name" value="N-ACETYLTRANSFERASE DOMAIN-CONTAINING PROTEIN"/>
    <property type="match status" value="1"/>
</dbReference>
<reference evidence="2 3" key="1">
    <citation type="submission" date="2019-04" db="EMBL/GenBank/DDBJ databases">
        <title>Friends and foes A comparative genomics study of 23 Aspergillus species from section Flavi.</title>
        <authorList>
            <consortium name="DOE Joint Genome Institute"/>
            <person name="Kjaerbolling I."/>
            <person name="Vesth T."/>
            <person name="Frisvad J.C."/>
            <person name="Nybo J.L."/>
            <person name="Theobald S."/>
            <person name="Kildgaard S."/>
            <person name="Isbrandt T."/>
            <person name="Kuo A."/>
            <person name="Sato A."/>
            <person name="Lyhne E.K."/>
            <person name="Kogle M.E."/>
            <person name="Wiebenga A."/>
            <person name="Kun R.S."/>
            <person name="Lubbers R.J."/>
            <person name="Makela M.R."/>
            <person name="Barry K."/>
            <person name="Chovatia M."/>
            <person name="Clum A."/>
            <person name="Daum C."/>
            <person name="Haridas S."/>
            <person name="He G."/>
            <person name="LaButti K."/>
            <person name="Lipzen A."/>
            <person name="Mondo S."/>
            <person name="Riley R."/>
            <person name="Salamov A."/>
            <person name="Simmons B.A."/>
            <person name="Magnuson J.K."/>
            <person name="Henrissat B."/>
            <person name="Mortensen U.H."/>
            <person name="Larsen T.O."/>
            <person name="Devries R.P."/>
            <person name="Grigoriev I.V."/>
            <person name="Machida M."/>
            <person name="Baker S.E."/>
            <person name="Andersen M.R."/>
        </authorList>
    </citation>
    <scope>NUCLEOTIDE SEQUENCE [LARGE SCALE GENOMIC DNA]</scope>
    <source>
        <strain evidence="2 3">IBT 18842</strain>
    </source>
</reference>